<feature type="compositionally biased region" description="Low complexity" evidence="1">
    <location>
        <begin position="505"/>
        <end position="530"/>
    </location>
</feature>
<feature type="compositionally biased region" description="Low complexity" evidence="1">
    <location>
        <begin position="394"/>
        <end position="409"/>
    </location>
</feature>
<feature type="transmembrane region" description="Helical" evidence="2">
    <location>
        <begin position="210"/>
        <end position="233"/>
    </location>
</feature>
<feature type="region of interest" description="Disordered" evidence="1">
    <location>
        <begin position="320"/>
        <end position="439"/>
    </location>
</feature>
<organism evidence="3 4">
    <name type="scientific">Funneliformis mosseae</name>
    <name type="common">Endomycorrhizal fungus</name>
    <name type="synonym">Glomus mosseae</name>
    <dbReference type="NCBI Taxonomy" id="27381"/>
    <lineage>
        <taxon>Eukaryota</taxon>
        <taxon>Fungi</taxon>
        <taxon>Fungi incertae sedis</taxon>
        <taxon>Mucoromycota</taxon>
        <taxon>Glomeromycotina</taxon>
        <taxon>Glomeromycetes</taxon>
        <taxon>Glomerales</taxon>
        <taxon>Glomeraceae</taxon>
        <taxon>Funneliformis</taxon>
    </lineage>
</organism>
<feature type="compositionally biased region" description="Polar residues" evidence="1">
    <location>
        <begin position="476"/>
        <end position="491"/>
    </location>
</feature>
<feature type="compositionally biased region" description="Pro residues" evidence="1">
    <location>
        <begin position="422"/>
        <end position="434"/>
    </location>
</feature>
<evidence type="ECO:0000313" key="3">
    <source>
        <dbReference type="EMBL" id="CAG8447108.1"/>
    </source>
</evidence>
<protein>
    <submittedName>
        <fullName evidence="3">7351_t:CDS:1</fullName>
    </submittedName>
</protein>
<dbReference type="Pfam" id="PF16944">
    <property type="entry name" value="KCH"/>
    <property type="match status" value="1"/>
</dbReference>
<keyword evidence="4" id="KW-1185">Reference proteome</keyword>
<feature type="region of interest" description="Disordered" evidence="1">
    <location>
        <begin position="504"/>
        <end position="563"/>
    </location>
</feature>
<keyword evidence="2" id="KW-0812">Transmembrane</keyword>
<reference evidence="3" key="1">
    <citation type="submission" date="2021-06" db="EMBL/GenBank/DDBJ databases">
        <authorList>
            <person name="Kallberg Y."/>
            <person name="Tangrot J."/>
            <person name="Rosling A."/>
        </authorList>
    </citation>
    <scope>NUCLEOTIDE SEQUENCE</scope>
    <source>
        <strain evidence="3">87-6 pot B 2015</strain>
    </source>
</reference>
<dbReference type="Proteomes" id="UP000789375">
    <property type="component" value="Unassembled WGS sequence"/>
</dbReference>
<comment type="caution">
    <text evidence="3">The sequence shown here is derived from an EMBL/GenBank/DDBJ whole genome shotgun (WGS) entry which is preliminary data.</text>
</comment>
<name>A0A9N8V8W8_FUNMO</name>
<accession>A0A9N8V8W8</accession>
<dbReference type="GO" id="GO:0005886">
    <property type="term" value="C:plasma membrane"/>
    <property type="evidence" value="ECO:0007669"/>
    <property type="project" value="InterPro"/>
</dbReference>
<feature type="transmembrane region" description="Helical" evidence="2">
    <location>
        <begin position="85"/>
        <end position="102"/>
    </location>
</feature>
<dbReference type="EMBL" id="CAJVPP010000143">
    <property type="protein sequence ID" value="CAG8447108.1"/>
    <property type="molecule type" value="Genomic_DNA"/>
</dbReference>
<sequence>MCFCKPSKWQNERKEIQDHKFDFVDIEEFYEKSFIRKFKYSLVFLVVLKTILVYVADLWTAGILLIFDRWGSTIKPKIPFFVSKWIYVIAILMSFFILAWDIKKAWPIIISKDISYTFTSLVATRFYTLRSYAHYCFFCQIQESTSLADSVAFFIYFTSKGWKRLILAELPRQAINAITLYPLIQSNKTRRYWDITAYGDTIVQRLAMALMAFTLIVFILSFSLLILAFIMYIPLLCHIRGNLKEYCCHKVDKRIAFLLKMKSKKRVEKYKQQAEAEAKGDYSHLKKRGDTIIRHKEPTLPIFDDYNLKKPLNSHLGVPPPYVSRPGSPAPPYISRPGTPGYPSRPGTPGYPVRVGTPSLNPGMPGFPSRPGTPGYGQVKPYAPPLPVLTRRNSVSSIMSGTSASSTSSYGLAGPGGYQHPHGPPSRSPTPPATQPKHDYDHNLIARAVFKSAELGLRQSNTPSDSGNDDDLNSEYGGSQSSLGDNTTTKPLLNRYNEQNIYRASSSVRSYSPASSISSRSSNPRSRTPPIGSHGNVPSRYKHDHRTPRFNNYTQQGGGLNRN</sequence>
<evidence type="ECO:0000256" key="2">
    <source>
        <dbReference type="SAM" id="Phobius"/>
    </source>
</evidence>
<gene>
    <name evidence="3" type="ORF">FMOSSE_LOCUS1252</name>
</gene>
<dbReference type="PANTHER" id="PTHR36424:SF1">
    <property type="entry name" value="LOW AFFINITY K(+) TRANSPORTER 1-RELATED"/>
    <property type="match status" value="1"/>
</dbReference>
<feature type="transmembrane region" description="Helical" evidence="2">
    <location>
        <begin position="42"/>
        <end position="65"/>
    </location>
</feature>
<keyword evidence="2" id="KW-0472">Membrane</keyword>
<dbReference type="AlphaFoldDB" id="A0A9N8V8W8"/>
<proteinExistence type="predicted"/>
<dbReference type="InterPro" id="IPR031606">
    <property type="entry name" value="Kch1/2"/>
</dbReference>
<evidence type="ECO:0000313" key="4">
    <source>
        <dbReference type="Proteomes" id="UP000789375"/>
    </source>
</evidence>
<dbReference type="GO" id="GO:0015079">
    <property type="term" value="F:potassium ion transmembrane transporter activity"/>
    <property type="evidence" value="ECO:0007669"/>
    <property type="project" value="InterPro"/>
</dbReference>
<keyword evidence="2" id="KW-1133">Transmembrane helix</keyword>
<feature type="region of interest" description="Disordered" evidence="1">
    <location>
        <begin position="458"/>
        <end position="491"/>
    </location>
</feature>
<evidence type="ECO:0000256" key="1">
    <source>
        <dbReference type="SAM" id="MobiDB-lite"/>
    </source>
</evidence>
<dbReference type="PANTHER" id="PTHR36424">
    <property type="entry name" value="PHEROMONE-REGULATED MEMBRANE PROTEIN 6"/>
    <property type="match status" value="1"/>
</dbReference>
<feature type="compositionally biased region" description="Pro residues" evidence="1">
    <location>
        <begin position="320"/>
        <end position="334"/>
    </location>
</feature>